<dbReference type="EMBL" id="LGUT01000219">
    <property type="protein sequence ID" value="KOG91512.1"/>
    <property type="molecule type" value="Genomic_DNA"/>
</dbReference>
<name>A0ABR5JDS8_9ACTN</name>
<comment type="caution">
    <text evidence="2">The sequence shown here is derived from an EMBL/GenBank/DDBJ whole genome shotgun (WGS) entry which is preliminary data.</text>
</comment>
<gene>
    <name evidence="2" type="ORF">ADK38_02755</name>
</gene>
<dbReference type="Proteomes" id="UP000037020">
    <property type="component" value="Unassembled WGS sequence"/>
</dbReference>
<reference evidence="2 3" key="1">
    <citation type="submission" date="2015-07" db="EMBL/GenBank/DDBJ databases">
        <authorList>
            <person name="Ju K.-S."/>
            <person name="Doroghazi J.R."/>
            <person name="Metcalf W.W."/>
        </authorList>
    </citation>
    <scope>NUCLEOTIDE SEQUENCE [LARGE SCALE GENOMIC DNA]</scope>
    <source>
        <strain evidence="2 3">NRRL B-3589</strain>
    </source>
</reference>
<organism evidence="2 3">
    <name type="scientific">Streptomyces varsoviensis</name>
    <dbReference type="NCBI Taxonomy" id="67373"/>
    <lineage>
        <taxon>Bacteria</taxon>
        <taxon>Bacillati</taxon>
        <taxon>Actinomycetota</taxon>
        <taxon>Actinomycetes</taxon>
        <taxon>Kitasatosporales</taxon>
        <taxon>Streptomycetaceae</taxon>
        <taxon>Streptomyces</taxon>
    </lineage>
</organism>
<feature type="region of interest" description="Disordered" evidence="1">
    <location>
        <begin position="1"/>
        <end position="28"/>
    </location>
</feature>
<sequence length="76" mass="8240">MERHTKVVGQRPAGFGGGVDRGSTAPALVDGRQVPLPLWGIQDRDQDNEPVVHGIAVPQRLHRRHAAWESRGASGK</sequence>
<evidence type="ECO:0000313" key="2">
    <source>
        <dbReference type="EMBL" id="KOG91512.1"/>
    </source>
</evidence>
<accession>A0ABR5JDS8</accession>
<protein>
    <submittedName>
        <fullName evidence="2">Uncharacterized protein</fullName>
    </submittedName>
</protein>
<evidence type="ECO:0000313" key="3">
    <source>
        <dbReference type="Proteomes" id="UP000037020"/>
    </source>
</evidence>
<evidence type="ECO:0000256" key="1">
    <source>
        <dbReference type="SAM" id="MobiDB-lite"/>
    </source>
</evidence>
<keyword evidence="3" id="KW-1185">Reference proteome</keyword>
<proteinExistence type="predicted"/>